<proteinExistence type="predicted"/>
<keyword evidence="3" id="KW-1185">Reference proteome</keyword>
<dbReference type="InterPro" id="IPR011059">
    <property type="entry name" value="Metal-dep_hydrolase_composite"/>
</dbReference>
<dbReference type="Gene3D" id="2.120.10.30">
    <property type="entry name" value="TolB, C-terminal domain"/>
    <property type="match status" value="2"/>
</dbReference>
<dbReference type="Gene3D" id="1.20.58.520">
    <property type="entry name" value="Amidohydrolase"/>
    <property type="match status" value="1"/>
</dbReference>
<accession>A0A165MDZ8</accession>
<dbReference type="Proteomes" id="UP000077266">
    <property type="component" value="Unassembled WGS sequence"/>
</dbReference>
<reference evidence="2 3" key="1">
    <citation type="journal article" date="2016" name="Mol. Biol. Evol.">
        <title>Comparative Genomics of Early-Diverging Mushroom-Forming Fungi Provides Insights into the Origins of Lignocellulose Decay Capabilities.</title>
        <authorList>
            <person name="Nagy L.G."/>
            <person name="Riley R."/>
            <person name="Tritt A."/>
            <person name="Adam C."/>
            <person name="Daum C."/>
            <person name="Floudas D."/>
            <person name="Sun H."/>
            <person name="Yadav J.S."/>
            <person name="Pangilinan J."/>
            <person name="Larsson K.H."/>
            <person name="Matsuura K."/>
            <person name="Barry K."/>
            <person name="Labutti K."/>
            <person name="Kuo R."/>
            <person name="Ohm R.A."/>
            <person name="Bhattacharya S.S."/>
            <person name="Shirouzu T."/>
            <person name="Yoshinaga Y."/>
            <person name="Martin F.M."/>
            <person name="Grigoriev I.V."/>
            <person name="Hibbett D.S."/>
        </authorList>
    </citation>
    <scope>NUCLEOTIDE SEQUENCE [LARGE SCALE GENOMIC DNA]</scope>
    <source>
        <strain evidence="2 3">HHB12029</strain>
    </source>
</reference>
<protein>
    <submittedName>
        <fullName evidence="2">Composite domain of metallo-dependent hydrolase</fullName>
    </submittedName>
</protein>
<dbReference type="InterPro" id="IPR011042">
    <property type="entry name" value="6-blade_b-propeller_TolB-like"/>
</dbReference>
<dbReference type="SUPFAM" id="SSF51556">
    <property type="entry name" value="Metallo-dependent hydrolases"/>
    <property type="match status" value="1"/>
</dbReference>
<dbReference type="Pfam" id="PF01979">
    <property type="entry name" value="Amidohydro_1"/>
    <property type="match status" value="1"/>
</dbReference>
<evidence type="ECO:0000313" key="3">
    <source>
        <dbReference type="Proteomes" id="UP000077266"/>
    </source>
</evidence>
<dbReference type="SUPFAM" id="SSF82171">
    <property type="entry name" value="DPP6 N-terminal domain-like"/>
    <property type="match status" value="1"/>
</dbReference>
<dbReference type="PANTHER" id="PTHR43135:SF3">
    <property type="entry name" value="ALPHA-D-RIBOSE 1-METHYLPHOSPHONATE 5-TRIPHOSPHATE DIPHOSPHATASE"/>
    <property type="match status" value="1"/>
</dbReference>
<dbReference type="Gene3D" id="3.30.110.90">
    <property type="entry name" value="Amidohydrolase"/>
    <property type="match status" value="1"/>
</dbReference>
<dbReference type="STRING" id="1314781.A0A165MDZ8"/>
<dbReference type="AlphaFoldDB" id="A0A165MDZ8"/>
<evidence type="ECO:0000313" key="2">
    <source>
        <dbReference type="EMBL" id="KZV99128.1"/>
    </source>
</evidence>
<dbReference type="Gene3D" id="2.30.40.10">
    <property type="entry name" value="Urease, subunit C, domain 1"/>
    <property type="match status" value="1"/>
</dbReference>
<dbReference type="EMBL" id="KV425912">
    <property type="protein sequence ID" value="KZV99128.1"/>
    <property type="molecule type" value="Genomic_DNA"/>
</dbReference>
<dbReference type="InterPro" id="IPR051781">
    <property type="entry name" value="Metallo-dep_Hydrolase"/>
</dbReference>
<gene>
    <name evidence="2" type="ORF">EXIGLDRAFT_259166</name>
</gene>
<dbReference type="Gene3D" id="3.40.50.10910">
    <property type="entry name" value="Amidohydrolase"/>
    <property type="match status" value="1"/>
</dbReference>
<dbReference type="PANTHER" id="PTHR43135">
    <property type="entry name" value="ALPHA-D-RIBOSE 1-METHYLPHOSPHONATE 5-TRIPHOSPHATE DIPHOSPHATASE"/>
    <property type="match status" value="1"/>
</dbReference>
<dbReference type="Pfam" id="PF07676">
    <property type="entry name" value="PD40"/>
    <property type="match status" value="1"/>
</dbReference>
<dbReference type="SUPFAM" id="SSF51338">
    <property type="entry name" value="Composite domain of metallo-dependent hydrolases"/>
    <property type="match status" value="1"/>
</dbReference>
<sequence length="1233" mass="135859">MGKAQVIDIGQPQRTGRRTVGVLAVAALAAYALLRVPSSAPEATRNAAAPADEWQDNVFPFRQPTPWDISTDFPTPRKLDYEVTEGTWMRLDVHPVSGEIVFDMLGDIYCLAPPSTTAHPVLLGVPHDVDPRFSPSGDRLAFRSDAELGLDNIWVIPWTGCEDMSVRSGRADFAPVLAMQDEDEKLLAAGARETDERRERRLLREGRLKAHRVTNETYRFITHPRWHPSGDSVAVSKWFFGTRSIAGPEAWQVPVPSKPTTLKPGVGKRLLSKDLPIGWSAEQYGEQQVGPEQAIWAGNNSLIYAKNVIDRNGVFQYSKDIHNGIYAIFQRNLTTGRTTQLVSNSPGGASRPELSRDGKTLAFVRRVRDKEALVLYDMQSGTLTHIWYGLTYDLTTIYAPMGTYPSFAWTPADDAIIIWAAGHIWRVPIALNALGEKVGGGEPQQIPFVAKIEKRIAETLRPKTDLRPVETAHEQRLYAFRELSVNDRGDIVVFNAAGATYVQNLPATEHEAMKMPVLHPEADYAYYSPSFIPHQWDLVIHARWHDTRFSSFEISSAATGHAIELTGLPLGRYYAPTVCECTGNKRRIAFVRTPGTVATGNIVATANLGLYIGDIELPTDSDFTATKSIEITNVRLVSSEITSSPLRLKFQDGARKLLVQNEDRVFTIDLTKEDSFGEYSQTAIASGRMASEVALSDSHFAFVERMQVYLALVEDIGSQGAWAKPGNATKDVARLSLDGGHDLAFSHSGQFLFWFLGPYLHSVEVKKLNDCMRAVREDKKTFGIDCVKGLLEVHEIHVKYESSNPNPDDGVLVVKNATLVTMDTGNLRSDVIEQGTLVVQGGVIHAVGSDGEVDVPSNATVIDAQGGVVLPGFLDIHAHSVGHFQQPFDLPARDWQHVAALAYGVTTLHNPSWENVGGFVERAFVERGRMIGPRIYHTGGVIYGAEIPDLHQEIVDMDEARAALIRIKAEGGPSSFSYKNYQLPSRAARQRLLLMARNLSMICVPEGGMNFDWDLTYIADGMTTVEHSIPVPQLYEDVLTFFAKSGTANTPTHIVNYGGTMGQELLWATTDIPNHEKLRKFVPHDDLELVTETTSRPWHSFAFFNTSASLAQVVARGGLANIGAHGQPPMGLMYHTEMAFFESGGFTPYEVLKAATRMGAESIGVFDSLGSLSKGKLADFVVYPPGNDVVHDLSESGAIRYVARGGRVWQADTMAEVWPNKGQPQVMPPFNAD</sequence>
<dbReference type="GO" id="GO:0016810">
    <property type="term" value="F:hydrolase activity, acting on carbon-nitrogen (but not peptide) bonds"/>
    <property type="evidence" value="ECO:0007669"/>
    <property type="project" value="InterPro"/>
</dbReference>
<dbReference type="InParanoid" id="A0A165MDZ8"/>
<organism evidence="2 3">
    <name type="scientific">Exidia glandulosa HHB12029</name>
    <dbReference type="NCBI Taxonomy" id="1314781"/>
    <lineage>
        <taxon>Eukaryota</taxon>
        <taxon>Fungi</taxon>
        <taxon>Dikarya</taxon>
        <taxon>Basidiomycota</taxon>
        <taxon>Agaricomycotina</taxon>
        <taxon>Agaricomycetes</taxon>
        <taxon>Auriculariales</taxon>
        <taxon>Exidiaceae</taxon>
        <taxon>Exidia</taxon>
    </lineage>
</organism>
<dbReference type="InterPro" id="IPR032466">
    <property type="entry name" value="Metal_Hydrolase"/>
</dbReference>
<name>A0A165MDZ8_EXIGL</name>
<feature type="domain" description="Amidohydrolase-related" evidence="1">
    <location>
        <begin position="1142"/>
        <end position="1207"/>
    </location>
</feature>
<dbReference type="InterPro" id="IPR011659">
    <property type="entry name" value="WD40"/>
</dbReference>
<evidence type="ECO:0000259" key="1">
    <source>
        <dbReference type="Pfam" id="PF01979"/>
    </source>
</evidence>
<dbReference type="OrthoDB" id="194468at2759"/>
<keyword evidence="2" id="KW-0378">Hydrolase</keyword>
<dbReference type="InterPro" id="IPR006680">
    <property type="entry name" value="Amidohydro-rel"/>
</dbReference>